<evidence type="ECO:0000259" key="2">
    <source>
        <dbReference type="Pfam" id="PF17678"/>
    </source>
</evidence>
<evidence type="ECO:0000256" key="1">
    <source>
        <dbReference type="SAM" id="MobiDB-lite"/>
    </source>
</evidence>
<proteinExistence type="predicted"/>
<evidence type="ECO:0000313" key="4">
    <source>
        <dbReference type="Proteomes" id="UP000029227"/>
    </source>
</evidence>
<dbReference type="InterPro" id="IPR041371">
    <property type="entry name" value="GH92_N"/>
</dbReference>
<name>A0A090QNF5_9GAMM</name>
<dbReference type="GO" id="GO:0000224">
    <property type="term" value="F:peptide-N4-(N-acetyl-beta-glucosaminyl)asparagine amidase activity"/>
    <property type="evidence" value="ECO:0007669"/>
    <property type="project" value="TreeGrafter"/>
</dbReference>
<dbReference type="PANTHER" id="PTHR12143:SF39">
    <property type="entry name" value="SECRETED PROTEIN"/>
    <property type="match status" value="1"/>
</dbReference>
<dbReference type="Pfam" id="PF17678">
    <property type="entry name" value="Glyco_hydro_92N"/>
    <property type="match status" value="1"/>
</dbReference>
<dbReference type="STRING" id="754436.JCM19237_4061"/>
<gene>
    <name evidence="3" type="ORF">JCM19237_4061</name>
</gene>
<dbReference type="InterPro" id="IPR050883">
    <property type="entry name" value="PNGase"/>
</dbReference>
<dbReference type="GO" id="GO:0005829">
    <property type="term" value="C:cytosol"/>
    <property type="evidence" value="ECO:0007669"/>
    <property type="project" value="TreeGrafter"/>
</dbReference>
<dbReference type="EMBL" id="BBMN01000005">
    <property type="protein sequence ID" value="GAL04695.1"/>
    <property type="molecule type" value="Genomic_DNA"/>
</dbReference>
<protein>
    <submittedName>
        <fullName evidence="3">Alpha-1,2-mannosidase</fullName>
    </submittedName>
</protein>
<feature type="region of interest" description="Disordered" evidence="1">
    <location>
        <begin position="1"/>
        <end position="26"/>
    </location>
</feature>
<dbReference type="PANTHER" id="PTHR12143">
    <property type="entry name" value="PEPTIDE N-GLYCANASE PNGASE -RELATED"/>
    <property type="match status" value="1"/>
</dbReference>
<dbReference type="GO" id="GO:0006516">
    <property type="term" value="P:glycoprotein catabolic process"/>
    <property type="evidence" value="ECO:0007669"/>
    <property type="project" value="TreeGrafter"/>
</dbReference>
<dbReference type="Gene3D" id="2.70.98.10">
    <property type="match status" value="1"/>
</dbReference>
<reference evidence="3 4" key="1">
    <citation type="journal article" date="2014" name="Genome Announc.">
        <title>Draft Genome Sequences of Two Vibrionaceae Species, Vibrio ponticus C121 and Photobacterium aphoticum C119, Isolated as Coral Reef Microbiota.</title>
        <authorList>
            <person name="Al-saari N."/>
            <person name="Meirelles P.M."/>
            <person name="Mino S."/>
            <person name="Suda W."/>
            <person name="Oshima K."/>
            <person name="Hattori M."/>
            <person name="Ohkuma M."/>
            <person name="Thompson F.L."/>
            <person name="Gomez-Gil B."/>
            <person name="Sawabe T."/>
            <person name="Sawabe T."/>
        </authorList>
    </citation>
    <scope>NUCLEOTIDE SEQUENCE [LARGE SCALE GENOMIC DNA]</scope>
    <source>
        <strain evidence="3 4">JCM 19237</strain>
    </source>
</reference>
<sequence length="221" mass="24689">MPAGMVQLSPDTFVGSNTDHESGKNPWHSASGYWDSSDYSENGIIVDKDVPIYGFSHTHLSGTGATDLGDILVLPYSNMKDTLINAFDKSNEHASVGYYKTKLNEGNIDVELTTTKRVGLHRYTFEKGADRNIKFDLGHTLLNNNGETLKSKIEILDDYTIRGRKTSTGWFQGQDHQGQDIFFYAKFNEPVAKALLGEAESDPTREMIHNAVYQAMTSRRT</sequence>
<dbReference type="eggNOG" id="COG3537">
    <property type="taxonomic scope" value="Bacteria"/>
</dbReference>
<evidence type="ECO:0000313" key="3">
    <source>
        <dbReference type="EMBL" id="GAL04695.1"/>
    </source>
</evidence>
<dbReference type="AlphaFoldDB" id="A0A090QNF5"/>
<dbReference type="InterPro" id="IPR014718">
    <property type="entry name" value="GH-type_carb-bd"/>
</dbReference>
<dbReference type="GO" id="GO:0030246">
    <property type="term" value="F:carbohydrate binding"/>
    <property type="evidence" value="ECO:0007669"/>
    <property type="project" value="InterPro"/>
</dbReference>
<organism evidence="3 4">
    <name type="scientific">Photobacterium aphoticum</name>
    <dbReference type="NCBI Taxonomy" id="754436"/>
    <lineage>
        <taxon>Bacteria</taxon>
        <taxon>Pseudomonadati</taxon>
        <taxon>Pseudomonadota</taxon>
        <taxon>Gammaproteobacteria</taxon>
        <taxon>Vibrionales</taxon>
        <taxon>Vibrionaceae</taxon>
        <taxon>Photobacterium</taxon>
    </lineage>
</organism>
<comment type="caution">
    <text evidence="3">The sequence shown here is derived from an EMBL/GenBank/DDBJ whole genome shotgun (WGS) entry which is preliminary data.</text>
</comment>
<feature type="domain" description="Glycosyl hydrolase family 92 N-terminal" evidence="2">
    <location>
        <begin position="1"/>
        <end position="194"/>
    </location>
</feature>
<accession>A0A090QNF5</accession>
<dbReference type="Proteomes" id="UP000029227">
    <property type="component" value="Unassembled WGS sequence"/>
</dbReference>